<evidence type="ECO:0000256" key="2">
    <source>
        <dbReference type="ARBA" id="ARBA00022527"/>
    </source>
</evidence>
<feature type="binding site" evidence="7">
    <location>
        <position position="39"/>
    </location>
    <ligand>
        <name>ATP</name>
        <dbReference type="ChEBI" id="CHEBI:30616"/>
    </ligand>
</feature>
<dbReference type="Gene3D" id="1.10.510.10">
    <property type="entry name" value="Transferase(Phosphotransferase) domain 1"/>
    <property type="match status" value="1"/>
</dbReference>
<proteinExistence type="predicted"/>
<keyword evidence="3" id="KW-0808">Transferase</keyword>
<feature type="region of interest" description="Disordered" evidence="8">
    <location>
        <begin position="453"/>
        <end position="475"/>
    </location>
</feature>
<keyword evidence="9" id="KW-0472">Membrane</keyword>
<keyword evidence="9" id="KW-0812">Transmembrane</keyword>
<dbReference type="EMBL" id="JAROCG010000002">
    <property type="protein sequence ID" value="MDN4612623.1"/>
    <property type="molecule type" value="Genomic_DNA"/>
</dbReference>
<dbReference type="PROSITE" id="PS00108">
    <property type="entry name" value="PROTEIN_KINASE_ST"/>
    <property type="match status" value="1"/>
</dbReference>
<evidence type="ECO:0000256" key="6">
    <source>
        <dbReference type="ARBA" id="ARBA00022840"/>
    </source>
</evidence>
<dbReference type="PROSITE" id="PS00107">
    <property type="entry name" value="PROTEIN_KINASE_ATP"/>
    <property type="match status" value="1"/>
</dbReference>
<keyword evidence="4 7" id="KW-0547">Nucleotide-binding</keyword>
<evidence type="ECO:0000256" key="1">
    <source>
        <dbReference type="ARBA" id="ARBA00012513"/>
    </source>
</evidence>
<feature type="transmembrane region" description="Helical" evidence="9">
    <location>
        <begin position="421"/>
        <end position="441"/>
    </location>
</feature>
<feature type="region of interest" description="Disordered" evidence="8">
    <location>
        <begin position="348"/>
        <end position="416"/>
    </location>
</feature>
<dbReference type="SUPFAM" id="SSF56112">
    <property type="entry name" value="Protein kinase-like (PK-like)"/>
    <property type="match status" value="1"/>
</dbReference>
<keyword evidence="6 7" id="KW-0067">ATP-binding</keyword>
<evidence type="ECO:0000256" key="7">
    <source>
        <dbReference type="PROSITE-ProRule" id="PRU10141"/>
    </source>
</evidence>
<keyword evidence="2" id="KW-0723">Serine/threonine-protein kinase</keyword>
<evidence type="ECO:0000313" key="12">
    <source>
        <dbReference type="Proteomes" id="UP001174209"/>
    </source>
</evidence>
<dbReference type="CDD" id="cd14014">
    <property type="entry name" value="STKc_PknB_like"/>
    <property type="match status" value="1"/>
</dbReference>
<evidence type="ECO:0000256" key="3">
    <source>
        <dbReference type="ARBA" id="ARBA00022679"/>
    </source>
</evidence>
<dbReference type="InterPro" id="IPR008271">
    <property type="entry name" value="Ser/Thr_kinase_AS"/>
</dbReference>
<sequence>MEKQALAGRYALEERVGTGGMAEVFRARDTRLQRDVALKLFRPGTADGLERGSAEARLLAGLDHPGLVRVLDMDTGEETGDNAYLVMELVNGPDLGVLLRTRGLLGCEDVRLMALDLARTLQYIHSRGIVHRDIKPSNILTRRTDPHSGYFGYLLTDFGIARFFDGGRMTATGQVIGSAAYFSPEQARGDGVGQPSDIYSLGLVMIEALTGERPFPGTGVESALARLHRSPSIPHVAGPALSALLVSMTLGDPADRPDAADVVDALVAMGPQQRVDPRTTVLPSAVPPTQAISLPAGPGPLHSPEPGDGGPDTSRLTQAVDATRPVAHAAGPSDVDTAVATVTATSHLDGAAGTTSNARPGGTPVRGPGHAGGAATSSLQPAVKQDAGPSPLDGPTASESPVRTARPAAPGKPSARRRRHVLPWLVSVLVLALVAAALWAFTAPVRDAAPAVEPLPAVSGEPGEKLQELYESVKR</sequence>
<protein>
    <recommendedName>
        <fullName evidence="1">non-specific serine/threonine protein kinase</fullName>
        <ecNumber evidence="1">2.7.11.1</ecNumber>
    </recommendedName>
</protein>
<dbReference type="Proteomes" id="UP001174209">
    <property type="component" value="Unassembled WGS sequence"/>
</dbReference>
<evidence type="ECO:0000313" key="11">
    <source>
        <dbReference type="EMBL" id="MDN4612623.1"/>
    </source>
</evidence>
<evidence type="ECO:0000256" key="8">
    <source>
        <dbReference type="SAM" id="MobiDB-lite"/>
    </source>
</evidence>
<feature type="compositionally biased region" description="Basic and acidic residues" evidence="8">
    <location>
        <begin position="462"/>
        <end position="475"/>
    </location>
</feature>
<organism evidence="11 12">
    <name type="scientific">Arthrobacter burdickii</name>
    <dbReference type="NCBI Taxonomy" id="3035920"/>
    <lineage>
        <taxon>Bacteria</taxon>
        <taxon>Bacillati</taxon>
        <taxon>Actinomycetota</taxon>
        <taxon>Actinomycetes</taxon>
        <taxon>Micrococcales</taxon>
        <taxon>Micrococcaceae</taxon>
        <taxon>Arthrobacter</taxon>
    </lineage>
</organism>
<dbReference type="InterPro" id="IPR011009">
    <property type="entry name" value="Kinase-like_dom_sf"/>
</dbReference>
<keyword evidence="12" id="KW-1185">Reference proteome</keyword>
<dbReference type="Pfam" id="PF00069">
    <property type="entry name" value="Pkinase"/>
    <property type="match status" value="1"/>
</dbReference>
<gene>
    <name evidence="11" type="ORF">P5G52_17275</name>
</gene>
<evidence type="ECO:0000259" key="10">
    <source>
        <dbReference type="PROSITE" id="PS50011"/>
    </source>
</evidence>
<keyword evidence="5 11" id="KW-0418">Kinase</keyword>
<dbReference type="SMART" id="SM00220">
    <property type="entry name" value="S_TKc"/>
    <property type="match status" value="1"/>
</dbReference>
<dbReference type="EC" id="2.7.11.1" evidence="1"/>
<feature type="region of interest" description="Disordered" evidence="8">
    <location>
        <begin position="274"/>
        <end position="316"/>
    </location>
</feature>
<dbReference type="GO" id="GO:0016301">
    <property type="term" value="F:kinase activity"/>
    <property type="evidence" value="ECO:0007669"/>
    <property type="project" value="UniProtKB-KW"/>
</dbReference>
<dbReference type="RefSeq" id="WP_301230203.1">
    <property type="nucleotide sequence ID" value="NZ_JAROCG010000002.1"/>
</dbReference>
<dbReference type="Gene3D" id="3.30.200.20">
    <property type="entry name" value="Phosphorylase Kinase, domain 1"/>
    <property type="match status" value="1"/>
</dbReference>
<keyword evidence="9" id="KW-1133">Transmembrane helix</keyword>
<dbReference type="PANTHER" id="PTHR43289:SF6">
    <property type="entry name" value="SERINE_THREONINE-PROTEIN KINASE NEKL-3"/>
    <property type="match status" value="1"/>
</dbReference>
<evidence type="ECO:0000256" key="4">
    <source>
        <dbReference type="ARBA" id="ARBA00022741"/>
    </source>
</evidence>
<dbReference type="PANTHER" id="PTHR43289">
    <property type="entry name" value="MITOGEN-ACTIVATED PROTEIN KINASE KINASE KINASE 20-RELATED"/>
    <property type="match status" value="1"/>
</dbReference>
<dbReference type="InterPro" id="IPR000719">
    <property type="entry name" value="Prot_kinase_dom"/>
</dbReference>
<dbReference type="InterPro" id="IPR017441">
    <property type="entry name" value="Protein_kinase_ATP_BS"/>
</dbReference>
<comment type="caution">
    <text evidence="11">The sequence shown here is derived from an EMBL/GenBank/DDBJ whole genome shotgun (WGS) entry which is preliminary data.</text>
</comment>
<accession>A0ABT8K597</accession>
<evidence type="ECO:0000256" key="5">
    <source>
        <dbReference type="ARBA" id="ARBA00022777"/>
    </source>
</evidence>
<feature type="domain" description="Protein kinase" evidence="10">
    <location>
        <begin position="10"/>
        <end position="269"/>
    </location>
</feature>
<name>A0ABT8K597_9MICC</name>
<dbReference type="PROSITE" id="PS50011">
    <property type="entry name" value="PROTEIN_KINASE_DOM"/>
    <property type="match status" value="1"/>
</dbReference>
<evidence type="ECO:0000256" key="9">
    <source>
        <dbReference type="SAM" id="Phobius"/>
    </source>
</evidence>
<reference evidence="11" key="1">
    <citation type="submission" date="2023-06" db="EMBL/GenBank/DDBJ databases">
        <title>MT1 and MT2 Draft Genomes of Novel Species.</title>
        <authorList>
            <person name="Venkateswaran K."/>
        </authorList>
    </citation>
    <scope>NUCLEOTIDE SEQUENCE</scope>
    <source>
        <strain evidence="11">IIF3SC-B10</strain>
    </source>
</reference>